<dbReference type="EMBL" id="CP040637">
    <property type="protein sequence ID" value="QCW02685.1"/>
    <property type="molecule type" value="Genomic_DNA"/>
</dbReference>
<dbReference type="AlphaFoldDB" id="A0A4P9TEY8"/>
<evidence type="ECO:0000313" key="3">
    <source>
        <dbReference type="Proteomes" id="UP000307562"/>
    </source>
</evidence>
<protein>
    <submittedName>
        <fullName evidence="2">Uncharacterized protein</fullName>
    </submittedName>
</protein>
<reference evidence="3" key="1">
    <citation type="submission" date="2019-05" db="EMBL/GenBank/DDBJ databases">
        <title>Complete Genome Sequence and Methylation Pattern of the Halophilic Archaeon Natrinema pallidum BOL6-1.</title>
        <authorList>
            <person name="DasSarma P."/>
            <person name="DasSarma B.P."/>
            <person name="DasSarma S.L."/>
            <person name="Martinez F.L."/>
            <person name="Guzman D."/>
            <person name="Roberts R.J."/>
            <person name="DasSarma S."/>
        </authorList>
    </citation>
    <scope>NUCLEOTIDE SEQUENCE [LARGE SCALE GENOMIC DNA]</scope>
    <source>
        <strain evidence="3">BOL6-1</strain>
    </source>
</reference>
<dbReference type="Proteomes" id="UP000307562">
    <property type="component" value="Chromosome"/>
</dbReference>
<feature type="region of interest" description="Disordered" evidence="1">
    <location>
        <begin position="133"/>
        <end position="166"/>
    </location>
</feature>
<accession>A0A4P9TEY8</accession>
<feature type="compositionally biased region" description="Polar residues" evidence="1">
    <location>
        <begin position="150"/>
        <end position="166"/>
    </location>
</feature>
<proteinExistence type="predicted"/>
<feature type="region of interest" description="Disordered" evidence="1">
    <location>
        <begin position="24"/>
        <end position="77"/>
    </location>
</feature>
<name>A0A4P9TEY8_9EURY</name>
<evidence type="ECO:0000313" key="2">
    <source>
        <dbReference type="EMBL" id="QCW02685.1"/>
    </source>
</evidence>
<gene>
    <name evidence="2" type="ORF">FGF80_05305</name>
</gene>
<evidence type="ECO:0000256" key="1">
    <source>
        <dbReference type="SAM" id="MobiDB-lite"/>
    </source>
</evidence>
<organism evidence="2 3">
    <name type="scientific">Natrinema pallidum</name>
    <dbReference type="NCBI Taxonomy" id="69527"/>
    <lineage>
        <taxon>Archaea</taxon>
        <taxon>Methanobacteriati</taxon>
        <taxon>Methanobacteriota</taxon>
        <taxon>Stenosarchaea group</taxon>
        <taxon>Halobacteria</taxon>
        <taxon>Halobacteriales</taxon>
        <taxon>Natrialbaceae</taxon>
        <taxon>Natrinema</taxon>
    </lineage>
</organism>
<sequence>MEASDAITLEKSVTAVVEYLSASSRSDCSPGPGRIATSGCASARGSTIERNGRSRFDTVDATGSSDAKRSDRSRKHRLASARWETEVKVRQSSAALGECTVTCSRDHTDWYTSANAPRFAVLSPGYRRATEYERQRDRYGRPIGGRNLVSIGTATEDQSIWPSRRS</sequence>
<dbReference type="KEGG" id="npl:FGF80_05305"/>
<keyword evidence="3" id="KW-1185">Reference proteome</keyword>